<dbReference type="Pfam" id="PF02518">
    <property type="entry name" value="HATPase_c"/>
    <property type="match status" value="1"/>
</dbReference>
<dbReference type="EMBL" id="JACBZS010000001">
    <property type="protein sequence ID" value="NYI71249.1"/>
    <property type="molecule type" value="Genomic_DNA"/>
</dbReference>
<feature type="transmembrane region" description="Helical" evidence="10">
    <location>
        <begin position="20"/>
        <end position="43"/>
    </location>
</feature>
<comment type="caution">
    <text evidence="13">The sequence shown here is derived from an EMBL/GenBank/DDBJ whole genome shotgun (WGS) entry which is preliminary data.</text>
</comment>
<dbReference type="SUPFAM" id="SSF55874">
    <property type="entry name" value="ATPase domain of HSP90 chaperone/DNA topoisomerase II/histidine kinase"/>
    <property type="match status" value="1"/>
</dbReference>
<feature type="domain" description="Signal transduction histidine kinase subgroup 3 dimerisation and phosphoacceptor" evidence="12">
    <location>
        <begin position="217"/>
        <end position="282"/>
    </location>
</feature>
<feature type="transmembrane region" description="Helical" evidence="10">
    <location>
        <begin position="113"/>
        <end position="137"/>
    </location>
</feature>
<evidence type="ECO:0000256" key="3">
    <source>
        <dbReference type="ARBA" id="ARBA00022553"/>
    </source>
</evidence>
<evidence type="ECO:0000313" key="13">
    <source>
        <dbReference type="EMBL" id="NYI71249.1"/>
    </source>
</evidence>
<comment type="catalytic activity">
    <reaction evidence="1">
        <text>ATP + protein L-histidine = ADP + protein N-phospho-L-histidine.</text>
        <dbReference type="EC" id="2.7.13.3"/>
    </reaction>
</comment>
<feature type="domain" description="Histidine kinase/HSP90-like ATPase" evidence="11">
    <location>
        <begin position="329"/>
        <end position="415"/>
    </location>
</feature>
<evidence type="ECO:0000256" key="7">
    <source>
        <dbReference type="ARBA" id="ARBA00022840"/>
    </source>
</evidence>
<evidence type="ECO:0000256" key="5">
    <source>
        <dbReference type="ARBA" id="ARBA00022741"/>
    </source>
</evidence>
<keyword evidence="10" id="KW-0472">Membrane</keyword>
<dbReference type="InterPro" id="IPR011712">
    <property type="entry name" value="Sig_transdc_His_kin_sub3_dim/P"/>
</dbReference>
<dbReference type="EC" id="2.7.13.3" evidence="2"/>
<feature type="transmembrane region" description="Helical" evidence="10">
    <location>
        <begin position="175"/>
        <end position="194"/>
    </location>
</feature>
<dbReference type="InterPro" id="IPR036890">
    <property type="entry name" value="HATPase_C_sf"/>
</dbReference>
<dbReference type="InterPro" id="IPR003594">
    <property type="entry name" value="HATPase_dom"/>
</dbReference>
<keyword evidence="3" id="KW-0597">Phosphoprotein</keyword>
<dbReference type="GO" id="GO:0000155">
    <property type="term" value="F:phosphorelay sensor kinase activity"/>
    <property type="evidence" value="ECO:0007669"/>
    <property type="project" value="InterPro"/>
</dbReference>
<proteinExistence type="predicted"/>
<sequence>MQSDPAAMPAPAGPRENRAVLVDVALALVIGWILGAAAQVAHWSGQLAPGRRHGPGPTGNEAGHDWPRWAEGMGQPPPGVPWPALIAAVVILLAVALRRAYPRAAFAGALVGAIGYVAAGAPFPVTLIPLALCGYAVAGREPLLRWLPIGVLVLPLAVAGWWQEAAVGLTEPGPYGVLLITAAVLASATMLALLRRARRDAHDRERREELRQAALGERLRVAREVHDIVGHSLSVISLQAGVALRVLERRPDEAAAALRAIRGSSTSALTELRQTIAAFRDDPGRGPTAPPPGLDRVDELAAALRAAGREVTVERWPDPLGPLPASIELAAFRIVQESLTNVVRHTDRAGAAVLLRRTGDELLVEVADDGPPLAAEPTPGGGLHGMRERAEGAGGTFAARRGERGGWVVSARLPIGEAP</sequence>
<dbReference type="CDD" id="cd16917">
    <property type="entry name" value="HATPase_UhpB-NarQ-NarX-like"/>
    <property type="match status" value="1"/>
</dbReference>
<dbReference type="Proteomes" id="UP000527616">
    <property type="component" value="Unassembled WGS sequence"/>
</dbReference>
<accession>A0A7Z0D953</accession>
<protein>
    <recommendedName>
        <fullName evidence="2">histidine kinase</fullName>
        <ecNumber evidence="2">2.7.13.3</ecNumber>
    </recommendedName>
</protein>
<dbReference type="PANTHER" id="PTHR24421">
    <property type="entry name" value="NITRATE/NITRITE SENSOR PROTEIN NARX-RELATED"/>
    <property type="match status" value="1"/>
</dbReference>
<evidence type="ECO:0000259" key="11">
    <source>
        <dbReference type="Pfam" id="PF02518"/>
    </source>
</evidence>
<dbReference type="RefSeq" id="WP_179445098.1">
    <property type="nucleotide sequence ID" value="NZ_JACBZS010000001.1"/>
</dbReference>
<evidence type="ECO:0000256" key="4">
    <source>
        <dbReference type="ARBA" id="ARBA00022679"/>
    </source>
</evidence>
<dbReference type="PANTHER" id="PTHR24421:SF10">
    <property type="entry name" value="NITRATE_NITRITE SENSOR PROTEIN NARQ"/>
    <property type="match status" value="1"/>
</dbReference>
<keyword evidence="10" id="KW-1133">Transmembrane helix</keyword>
<keyword evidence="5" id="KW-0547">Nucleotide-binding</keyword>
<evidence type="ECO:0000313" key="14">
    <source>
        <dbReference type="Proteomes" id="UP000527616"/>
    </source>
</evidence>
<evidence type="ECO:0000256" key="6">
    <source>
        <dbReference type="ARBA" id="ARBA00022777"/>
    </source>
</evidence>
<dbReference type="InterPro" id="IPR050482">
    <property type="entry name" value="Sensor_HK_TwoCompSys"/>
</dbReference>
<evidence type="ECO:0000256" key="8">
    <source>
        <dbReference type="ARBA" id="ARBA00023012"/>
    </source>
</evidence>
<evidence type="ECO:0000256" key="9">
    <source>
        <dbReference type="SAM" id="MobiDB-lite"/>
    </source>
</evidence>
<dbReference type="AlphaFoldDB" id="A0A7Z0D953"/>
<name>A0A7Z0D953_9ACTN</name>
<dbReference type="Gene3D" id="3.30.565.10">
    <property type="entry name" value="Histidine kinase-like ATPase, C-terminal domain"/>
    <property type="match status" value="1"/>
</dbReference>
<keyword evidence="6 13" id="KW-0418">Kinase</keyword>
<keyword evidence="8" id="KW-0902">Two-component regulatory system</keyword>
<evidence type="ECO:0000256" key="1">
    <source>
        <dbReference type="ARBA" id="ARBA00000085"/>
    </source>
</evidence>
<feature type="transmembrane region" description="Helical" evidence="10">
    <location>
        <begin position="82"/>
        <end position="101"/>
    </location>
</feature>
<dbReference type="Pfam" id="PF07730">
    <property type="entry name" value="HisKA_3"/>
    <property type="match status" value="1"/>
</dbReference>
<evidence type="ECO:0000256" key="2">
    <source>
        <dbReference type="ARBA" id="ARBA00012438"/>
    </source>
</evidence>
<dbReference type="GO" id="GO:0005524">
    <property type="term" value="F:ATP binding"/>
    <property type="evidence" value="ECO:0007669"/>
    <property type="project" value="UniProtKB-KW"/>
</dbReference>
<keyword evidence="10" id="KW-0812">Transmembrane</keyword>
<dbReference type="GO" id="GO:0016020">
    <property type="term" value="C:membrane"/>
    <property type="evidence" value="ECO:0007669"/>
    <property type="project" value="InterPro"/>
</dbReference>
<gene>
    <name evidence="13" type="ORF">GGQ54_001809</name>
</gene>
<evidence type="ECO:0000259" key="12">
    <source>
        <dbReference type="Pfam" id="PF07730"/>
    </source>
</evidence>
<keyword evidence="7" id="KW-0067">ATP-binding</keyword>
<dbReference type="GO" id="GO:0046983">
    <property type="term" value="F:protein dimerization activity"/>
    <property type="evidence" value="ECO:0007669"/>
    <property type="project" value="InterPro"/>
</dbReference>
<organism evidence="13 14">
    <name type="scientific">Naumannella cuiyingiana</name>
    <dbReference type="NCBI Taxonomy" id="1347891"/>
    <lineage>
        <taxon>Bacteria</taxon>
        <taxon>Bacillati</taxon>
        <taxon>Actinomycetota</taxon>
        <taxon>Actinomycetes</taxon>
        <taxon>Propionibacteriales</taxon>
        <taxon>Propionibacteriaceae</taxon>
        <taxon>Naumannella</taxon>
    </lineage>
</organism>
<dbReference type="Gene3D" id="1.20.5.1930">
    <property type="match status" value="1"/>
</dbReference>
<keyword evidence="14" id="KW-1185">Reference proteome</keyword>
<feature type="region of interest" description="Disordered" evidence="9">
    <location>
        <begin position="48"/>
        <end position="71"/>
    </location>
</feature>
<evidence type="ECO:0000256" key="10">
    <source>
        <dbReference type="SAM" id="Phobius"/>
    </source>
</evidence>
<keyword evidence="4" id="KW-0808">Transferase</keyword>
<feature type="transmembrane region" description="Helical" evidence="10">
    <location>
        <begin position="144"/>
        <end position="163"/>
    </location>
</feature>
<reference evidence="13 14" key="1">
    <citation type="submission" date="2020-07" db="EMBL/GenBank/DDBJ databases">
        <title>Sequencing the genomes of 1000 actinobacteria strains.</title>
        <authorList>
            <person name="Klenk H.-P."/>
        </authorList>
    </citation>
    <scope>NUCLEOTIDE SEQUENCE [LARGE SCALE GENOMIC DNA]</scope>
    <source>
        <strain evidence="13 14">DSM 103164</strain>
    </source>
</reference>